<proteinExistence type="predicted"/>
<comment type="caution">
    <text evidence="2">The sequence shown here is derived from an EMBL/GenBank/DDBJ whole genome shotgun (WGS) entry which is preliminary data.</text>
</comment>
<keyword evidence="3" id="KW-1185">Reference proteome</keyword>
<name>A0A6A6NGT7_HEVBR</name>
<accession>A0A6A6NGT7</accession>
<feature type="compositionally biased region" description="Basic and acidic residues" evidence="1">
    <location>
        <begin position="18"/>
        <end position="41"/>
    </location>
</feature>
<dbReference type="Proteomes" id="UP000467840">
    <property type="component" value="Chromosome 5"/>
</dbReference>
<evidence type="ECO:0000313" key="2">
    <source>
        <dbReference type="EMBL" id="KAF2324357.1"/>
    </source>
</evidence>
<feature type="compositionally biased region" description="Polar residues" evidence="1">
    <location>
        <begin position="42"/>
        <end position="57"/>
    </location>
</feature>
<sequence>MGHVIHMLEADEFPFRDDRRIGKEHGRTYRDGEKTDKRVTESGDSSGYESGAQTNRSLWRKQEPEEQ</sequence>
<feature type="region of interest" description="Disordered" evidence="1">
    <location>
        <begin position="18"/>
        <end position="67"/>
    </location>
</feature>
<organism evidence="2 3">
    <name type="scientific">Hevea brasiliensis</name>
    <name type="common">Para rubber tree</name>
    <name type="synonym">Siphonia brasiliensis</name>
    <dbReference type="NCBI Taxonomy" id="3981"/>
    <lineage>
        <taxon>Eukaryota</taxon>
        <taxon>Viridiplantae</taxon>
        <taxon>Streptophyta</taxon>
        <taxon>Embryophyta</taxon>
        <taxon>Tracheophyta</taxon>
        <taxon>Spermatophyta</taxon>
        <taxon>Magnoliopsida</taxon>
        <taxon>eudicotyledons</taxon>
        <taxon>Gunneridae</taxon>
        <taxon>Pentapetalae</taxon>
        <taxon>rosids</taxon>
        <taxon>fabids</taxon>
        <taxon>Malpighiales</taxon>
        <taxon>Euphorbiaceae</taxon>
        <taxon>Crotonoideae</taxon>
        <taxon>Micrandreae</taxon>
        <taxon>Hevea</taxon>
    </lineage>
</organism>
<protein>
    <submittedName>
        <fullName evidence="2">Uncharacterized protein</fullName>
    </submittedName>
</protein>
<gene>
    <name evidence="2" type="ORF">GH714_012780</name>
</gene>
<evidence type="ECO:0000256" key="1">
    <source>
        <dbReference type="SAM" id="MobiDB-lite"/>
    </source>
</evidence>
<evidence type="ECO:0000313" key="3">
    <source>
        <dbReference type="Proteomes" id="UP000467840"/>
    </source>
</evidence>
<dbReference type="EMBL" id="JAAGAX010000001">
    <property type="protein sequence ID" value="KAF2324357.1"/>
    <property type="molecule type" value="Genomic_DNA"/>
</dbReference>
<reference evidence="2 3" key="1">
    <citation type="journal article" date="2020" name="Mol. Plant">
        <title>The Chromosome-Based Rubber Tree Genome Provides New Insights into Spurge Genome Evolution and Rubber Biosynthesis.</title>
        <authorList>
            <person name="Liu J."/>
            <person name="Shi C."/>
            <person name="Shi C.C."/>
            <person name="Li W."/>
            <person name="Zhang Q.J."/>
            <person name="Zhang Y."/>
            <person name="Li K."/>
            <person name="Lu H.F."/>
            <person name="Shi C."/>
            <person name="Zhu S.T."/>
            <person name="Xiao Z.Y."/>
            <person name="Nan H."/>
            <person name="Yue Y."/>
            <person name="Zhu X.G."/>
            <person name="Wu Y."/>
            <person name="Hong X.N."/>
            <person name="Fan G.Y."/>
            <person name="Tong Y."/>
            <person name="Zhang D."/>
            <person name="Mao C.L."/>
            <person name="Liu Y.L."/>
            <person name="Hao S.J."/>
            <person name="Liu W.Q."/>
            <person name="Lv M.Q."/>
            <person name="Zhang H.B."/>
            <person name="Liu Y."/>
            <person name="Hu-Tang G.R."/>
            <person name="Wang J.P."/>
            <person name="Wang J.H."/>
            <person name="Sun Y.H."/>
            <person name="Ni S.B."/>
            <person name="Chen W.B."/>
            <person name="Zhang X.C."/>
            <person name="Jiao Y.N."/>
            <person name="Eichler E.E."/>
            <person name="Li G.H."/>
            <person name="Liu X."/>
            <person name="Gao L.Z."/>
        </authorList>
    </citation>
    <scope>NUCLEOTIDE SEQUENCE [LARGE SCALE GENOMIC DNA]</scope>
    <source>
        <strain evidence="3">cv. GT1</strain>
        <tissue evidence="2">Leaf</tissue>
    </source>
</reference>
<dbReference type="AlphaFoldDB" id="A0A6A6NGT7"/>